<feature type="compositionally biased region" description="Polar residues" evidence="1">
    <location>
        <begin position="107"/>
        <end position="124"/>
    </location>
</feature>
<dbReference type="EMBL" id="RIBY02000001">
    <property type="protein sequence ID" value="KAH9845861.1"/>
    <property type="molecule type" value="Genomic_DNA"/>
</dbReference>
<keyword evidence="3" id="KW-1185">Reference proteome</keyword>
<reference evidence="2 3" key="1">
    <citation type="journal article" date="2018" name="IMA Fungus">
        <title>IMA Genome-F 10: Nine draft genome sequences of Claviceps purpurea s.lat., including C. arundinis, C. humidiphila, and C. cf. spartinae, pseudomolecules for the pitch canker pathogen Fusarium circinatum, draft genome of Davidsoniella eucalypti, Grosmannia galeiformis, Quambalaria eucalypti, and Teratosphaeria destructans.</title>
        <authorList>
            <person name="Wingfield B.D."/>
            <person name="Liu M."/>
            <person name="Nguyen H.D."/>
            <person name="Lane F.A."/>
            <person name="Morgan S.W."/>
            <person name="De Vos L."/>
            <person name="Wilken P.M."/>
            <person name="Duong T.A."/>
            <person name="Aylward J."/>
            <person name="Coetzee M.P."/>
            <person name="Dadej K."/>
            <person name="De Beer Z.W."/>
            <person name="Findlay W."/>
            <person name="Havenga M."/>
            <person name="Kolarik M."/>
            <person name="Menzies J.G."/>
            <person name="Naidoo K."/>
            <person name="Pochopski O."/>
            <person name="Shoukouhi P."/>
            <person name="Santana Q.C."/>
            <person name="Seifert K.A."/>
            <person name="Soal N."/>
            <person name="Steenkamp E.T."/>
            <person name="Tatham C.T."/>
            <person name="van der Nest M.A."/>
            <person name="Wingfield M.J."/>
        </authorList>
    </citation>
    <scope>NUCLEOTIDE SEQUENCE [LARGE SCALE GENOMIC DNA]</scope>
    <source>
        <strain evidence="2">CMW44962</strain>
    </source>
</reference>
<proteinExistence type="predicted"/>
<feature type="compositionally biased region" description="Acidic residues" evidence="1">
    <location>
        <begin position="9"/>
        <end position="30"/>
    </location>
</feature>
<feature type="region of interest" description="Disordered" evidence="1">
    <location>
        <begin position="1"/>
        <end position="57"/>
    </location>
</feature>
<evidence type="ECO:0000256" key="1">
    <source>
        <dbReference type="SAM" id="MobiDB-lite"/>
    </source>
</evidence>
<name>A0A9W7T3C0_9PEZI</name>
<dbReference type="OrthoDB" id="10333455at2759"/>
<dbReference type="Proteomes" id="UP001138500">
    <property type="component" value="Unassembled WGS sequence"/>
</dbReference>
<organism evidence="2 3">
    <name type="scientific">Teratosphaeria destructans</name>
    <dbReference type="NCBI Taxonomy" id="418781"/>
    <lineage>
        <taxon>Eukaryota</taxon>
        <taxon>Fungi</taxon>
        <taxon>Dikarya</taxon>
        <taxon>Ascomycota</taxon>
        <taxon>Pezizomycotina</taxon>
        <taxon>Dothideomycetes</taxon>
        <taxon>Dothideomycetidae</taxon>
        <taxon>Mycosphaerellales</taxon>
        <taxon>Teratosphaeriaceae</taxon>
        <taxon>Teratosphaeria</taxon>
    </lineage>
</organism>
<dbReference type="AlphaFoldDB" id="A0A9W7T3C0"/>
<protein>
    <submittedName>
        <fullName evidence="2">Uncharacterized protein</fullName>
    </submittedName>
</protein>
<evidence type="ECO:0000313" key="3">
    <source>
        <dbReference type="Proteomes" id="UP001138500"/>
    </source>
</evidence>
<comment type="caution">
    <text evidence="2">The sequence shown here is derived from an EMBL/GenBank/DDBJ whole genome shotgun (WGS) entry which is preliminary data.</text>
</comment>
<feature type="compositionally biased region" description="Basic and acidic residues" evidence="1">
    <location>
        <begin position="69"/>
        <end position="90"/>
    </location>
</feature>
<gene>
    <name evidence="2" type="ORF">Tdes44962_MAKER00071</name>
</gene>
<reference evidence="2 3" key="2">
    <citation type="journal article" date="2021" name="Curr. Genet.">
        <title>Genetic response to nitrogen starvation in the aggressive Eucalyptus foliar pathogen Teratosphaeria destructans.</title>
        <authorList>
            <person name="Havenga M."/>
            <person name="Wingfield B.D."/>
            <person name="Wingfield M.J."/>
            <person name="Dreyer L.L."/>
            <person name="Roets F."/>
            <person name="Aylward J."/>
        </authorList>
    </citation>
    <scope>NUCLEOTIDE SEQUENCE [LARGE SCALE GENOMIC DNA]</scope>
    <source>
        <strain evidence="2">CMW44962</strain>
    </source>
</reference>
<feature type="region of interest" description="Disordered" evidence="1">
    <location>
        <begin position="69"/>
        <end position="132"/>
    </location>
</feature>
<sequence length="341" mass="38738">MPPLHSEFEDMLDSDDEMPELVDMTGDDYQGDTIHTRPRMNSSPSPAPQVQRLKPAELEDIHMHDALIDRQDNVGTDQEQHGGSHEEDRGMAISNKESGRGHGRGSLQPQCDDSNSDLTSTTETESVEADLENIGREITTMSCAERRAAFKRVFGNKTVCLADIDEVYTYVCSSVFDTGDQPEEMLSELFEAYVDQVTFHVKLWPNYDTALKQFHSDPQRLQDCGELRLDKTERERLSRLDWDEWEMRHVMLVISSPFRGGLIEVRLTAVPTHHRIGCKAHATAKVVLMGRPYLNLTEFVRDTCDEINAAKALTYGTNGFQLADLDELARMFLFEPPWWAV</sequence>
<accession>A0A9W7T3C0</accession>
<evidence type="ECO:0000313" key="2">
    <source>
        <dbReference type="EMBL" id="KAH9845861.1"/>
    </source>
</evidence>